<dbReference type="InterPro" id="IPR001872">
    <property type="entry name" value="Peptidase_A8"/>
</dbReference>
<gene>
    <name evidence="9" type="primary">lspA</name>
    <name evidence="12" type="ORF">GGP45_002722</name>
</gene>
<comment type="caution">
    <text evidence="12">The sequence shown here is derived from an EMBL/GenBank/DDBJ whole genome shotgun (WGS) entry which is preliminary data.</text>
</comment>
<keyword evidence="3 9" id="KW-0645">Protease</keyword>
<dbReference type="PROSITE" id="PS00855">
    <property type="entry name" value="SPASE_II"/>
    <property type="match status" value="1"/>
</dbReference>
<dbReference type="PRINTS" id="PR00781">
    <property type="entry name" value="LIPOSIGPTASE"/>
</dbReference>
<keyword evidence="8 9" id="KW-0472">Membrane</keyword>
<sequence length="175" mass="18773">MNAMHAVKEATALLATFIGTVAADLGTKALAEQSLMQYGTREVVGEWFRFSLGYNQGVAFGLFATDGPSVIIVSGLATLLLATWMVHALRTDRDRLPPSWVLGLLLGGAVANLLDRLGDGRVTDFIDLGLGAYRWATFNLADVFIVFGVGMILLTSYRHSAEEAPEDVPAISTPD</sequence>
<feature type="transmembrane region" description="Helical" evidence="9">
    <location>
        <begin position="96"/>
        <end position="114"/>
    </location>
</feature>
<comment type="function">
    <text evidence="9 10">This protein specifically catalyzes the removal of signal peptides from prolipoproteins.</text>
</comment>
<evidence type="ECO:0000256" key="3">
    <source>
        <dbReference type="ARBA" id="ARBA00022670"/>
    </source>
</evidence>
<comment type="catalytic activity">
    <reaction evidence="9 10">
        <text>Release of signal peptides from bacterial membrane prolipoproteins. Hydrolyzes -Xaa-Yaa-Zaa-|-(S,diacylglyceryl)Cys-, in which Xaa is hydrophobic (preferably Leu), and Yaa (Ala or Ser) and Zaa (Gly or Ala) have small, neutral side chains.</text>
        <dbReference type="EC" id="3.4.23.36"/>
    </reaction>
</comment>
<keyword evidence="5 9" id="KW-0064">Aspartyl protease</keyword>
<feature type="active site" evidence="9">
    <location>
        <position position="124"/>
    </location>
</feature>
<evidence type="ECO:0000256" key="8">
    <source>
        <dbReference type="ARBA" id="ARBA00023136"/>
    </source>
</evidence>
<proteinExistence type="inferred from homology"/>
<comment type="subcellular location">
    <subcellularLocation>
        <location evidence="9">Cell membrane</location>
        <topology evidence="9">Multi-pass membrane protein</topology>
    </subcellularLocation>
</comment>
<evidence type="ECO:0000256" key="9">
    <source>
        <dbReference type="HAMAP-Rule" id="MF_00161"/>
    </source>
</evidence>
<evidence type="ECO:0000256" key="6">
    <source>
        <dbReference type="ARBA" id="ARBA00022801"/>
    </source>
</evidence>
<keyword evidence="4 9" id="KW-0812">Transmembrane</keyword>
<organism evidence="12 13">
    <name type="scientific">Salinibacter ruber</name>
    <dbReference type="NCBI Taxonomy" id="146919"/>
    <lineage>
        <taxon>Bacteria</taxon>
        <taxon>Pseudomonadati</taxon>
        <taxon>Rhodothermota</taxon>
        <taxon>Rhodothermia</taxon>
        <taxon>Rhodothermales</taxon>
        <taxon>Salinibacteraceae</taxon>
        <taxon>Salinibacter</taxon>
    </lineage>
</organism>
<dbReference type="Pfam" id="PF01252">
    <property type="entry name" value="Peptidase_A8"/>
    <property type="match status" value="1"/>
</dbReference>
<keyword evidence="2 9" id="KW-1003">Cell membrane</keyword>
<dbReference type="Proteomes" id="UP001155144">
    <property type="component" value="Unassembled WGS sequence"/>
</dbReference>
<evidence type="ECO:0000256" key="5">
    <source>
        <dbReference type="ARBA" id="ARBA00022750"/>
    </source>
</evidence>
<evidence type="ECO:0000256" key="7">
    <source>
        <dbReference type="ARBA" id="ARBA00022989"/>
    </source>
</evidence>
<evidence type="ECO:0000256" key="11">
    <source>
        <dbReference type="RuleBase" id="RU004181"/>
    </source>
</evidence>
<dbReference type="NCBIfam" id="TIGR00077">
    <property type="entry name" value="lspA"/>
    <property type="match status" value="1"/>
</dbReference>
<comment type="pathway">
    <text evidence="9">Protein modification; lipoprotein biosynthesis (signal peptide cleavage).</text>
</comment>
<evidence type="ECO:0000256" key="10">
    <source>
        <dbReference type="RuleBase" id="RU000594"/>
    </source>
</evidence>
<dbReference type="RefSeq" id="WP_259040304.1">
    <property type="nucleotide sequence ID" value="NZ_JANUBL010000005.1"/>
</dbReference>
<dbReference type="AlphaFoldDB" id="A0A9X2V6R6"/>
<evidence type="ECO:0000256" key="2">
    <source>
        <dbReference type="ARBA" id="ARBA00022475"/>
    </source>
</evidence>
<name>A0A9X2V6R6_9BACT</name>
<comment type="similarity">
    <text evidence="1 9 11">Belongs to the peptidase A8 family.</text>
</comment>
<dbReference type="PANTHER" id="PTHR33695:SF1">
    <property type="entry name" value="LIPOPROTEIN SIGNAL PEPTIDASE"/>
    <property type="match status" value="1"/>
</dbReference>
<dbReference type="EMBL" id="JANUBL010000005">
    <property type="protein sequence ID" value="MCS4122362.1"/>
    <property type="molecule type" value="Genomic_DNA"/>
</dbReference>
<reference evidence="12" key="1">
    <citation type="submission" date="2022-08" db="EMBL/GenBank/DDBJ databases">
        <title>Genomic Encyclopedia of Type Strains, Phase V (KMG-V): Genome sequencing to study the core and pangenomes of soil and plant-associated prokaryotes.</title>
        <authorList>
            <person name="Whitman W."/>
        </authorList>
    </citation>
    <scope>NUCLEOTIDE SEQUENCE</scope>
    <source>
        <strain evidence="12">SP3026</strain>
    </source>
</reference>
<feature type="transmembrane region" description="Helical" evidence="9">
    <location>
        <begin position="134"/>
        <end position="154"/>
    </location>
</feature>
<feature type="active site" evidence="9">
    <location>
        <position position="142"/>
    </location>
</feature>
<evidence type="ECO:0000256" key="1">
    <source>
        <dbReference type="ARBA" id="ARBA00006139"/>
    </source>
</evidence>
<feature type="transmembrane region" description="Helical" evidence="9">
    <location>
        <begin position="70"/>
        <end position="89"/>
    </location>
</feature>
<keyword evidence="7 9" id="KW-1133">Transmembrane helix</keyword>
<dbReference type="GO" id="GO:0006508">
    <property type="term" value="P:proteolysis"/>
    <property type="evidence" value="ECO:0007669"/>
    <property type="project" value="UniProtKB-KW"/>
</dbReference>
<dbReference type="PANTHER" id="PTHR33695">
    <property type="entry name" value="LIPOPROTEIN SIGNAL PEPTIDASE"/>
    <property type="match status" value="1"/>
</dbReference>
<dbReference type="GO" id="GO:0005886">
    <property type="term" value="C:plasma membrane"/>
    <property type="evidence" value="ECO:0007669"/>
    <property type="project" value="UniProtKB-SubCell"/>
</dbReference>
<evidence type="ECO:0000313" key="13">
    <source>
        <dbReference type="Proteomes" id="UP001155144"/>
    </source>
</evidence>
<dbReference type="EC" id="3.4.23.36" evidence="9"/>
<evidence type="ECO:0000256" key="4">
    <source>
        <dbReference type="ARBA" id="ARBA00022692"/>
    </source>
</evidence>
<comment type="caution">
    <text evidence="9">Lacks conserved residue(s) required for the propagation of feature annotation.</text>
</comment>
<dbReference type="GO" id="GO:0004190">
    <property type="term" value="F:aspartic-type endopeptidase activity"/>
    <property type="evidence" value="ECO:0007669"/>
    <property type="project" value="UniProtKB-UniRule"/>
</dbReference>
<dbReference type="HAMAP" id="MF_00161">
    <property type="entry name" value="LspA"/>
    <property type="match status" value="1"/>
</dbReference>
<accession>A0A9X2V6R6</accession>
<keyword evidence="6 9" id="KW-0378">Hydrolase</keyword>
<protein>
    <recommendedName>
        <fullName evidence="9">Lipoprotein signal peptidase</fullName>
        <ecNumber evidence="9">3.4.23.36</ecNumber>
    </recommendedName>
    <alternativeName>
        <fullName evidence="9">Prolipoprotein signal peptidase</fullName>
    </alternativeName>
    <alternativeName>
        <fullName evidence="9">Signal peptidase II</fullName>
        <shortName evidence="9">SPase II</shortName>
    </alternativeName>
</protein>
<evidence type="ECO:0000313" key="12">
    <source>
        <dbReference type="EMBL" id="MCS4122362.1"/>
    </source>
</evidence>